<name>A0ABP9FT62_9SPHI</name>
<dbReference type="Proteomes" id="UP001501436">
    <property type="component" value="Unassembled WGS sequence"/>
</dbReference>
<gene>
    <name evidence="1" type="ORF">GCM10023313_17650</name>
</gene>
<protein>
    <recommendedName>
        <fullName evidence="3">Glycosyltransferase involved in cell wall biosynthesis</fullName>
    </recommendedName>
</protein>
<evidence type="ECO:0008006" key="3">
    <source>
        <dbReference type="Google" id="ProtNLM"/>
    </source>
</evidence>
<sequence length="379" mass="42139">MKFFFICGSLQVGKDGVGDYVRRLACMLIVDGHQVNAVALKDHHVTVHEDGVQQLNGIELPVLRLPATLSSHERYKLLSKKVKAFSPDMISLQYVGFGFQKYGLPFEMLSGFKKAIAGIKLHVMLHELWCGMAVTAGFKERVLGIMQKHFLKTLISKLKPQRVFTSIKPYHNYLKQIQVEADIVPIFGNIPVNEYGDDQEWKQLGLSKHLSLLSGMENRWLIIGFFGTSYNCPGLHEMLETIDQAAKKAGLKLGVLLIGHSRIQNVAEILKNIPGAVYWQTGALAPAMINRCMQLVDVGIVTSPVDGINKSGAALAWMERGIPVLISAFDKTYDDKEMKKLGIFQASSVNNVIEALNARNKLTPPNYLNKAAEAYLKCV</sequence>
<evidence type="ECO:0000313" key="2">
    <source>
        <dbReference type="Proteomes" id="UP001501436"/>
    </source>
</evidence>
<evidence type="ECO:0000313" key="1">
    <source>
        <dbReference type="EMBL" id="GAA4914728.1"/>
    </source>
</evidence>
<dbReference type="SUPFAM" id="SSF53756">
    <property type="entry name" value="UDP-Glycosyltransferase/glycogen phosphorylase"/>
    <property type="match status" value="1"/>
</dbReference>
<dbReference type="Gene3D" id="3.40.50.2000">
    <property type="entry name" value="Glycogen Phosphorylase B"/>
    <property type="match status" value="1"/>
</dbReference>
<comment type="caution">
    <text evidence="1">The sequence shown here is derived from an EMBL/GenBank/DDBJ whole genome shotgun (WGS) entry which is preliminary data.</text>
</comment>
<reference evidence="2" key="1">
    <citation type="journal article" date="2019" name="Int. J. Syst. Evol. Microbiol.">
        <title>The Global Catalogue of Microorganisms (GCM) 10K type strain sequencing project: providing services to taxonomists for standard genome sequencing and annotation.</title>
        <authorList>
            <consortium name="The Broad Institute Genomics Platform"/>
            <consortium name="The Broad Institute Genome Sequencing Center for Infectious Disease"/>
            <person name="Wu L."/>
            <person name="Ma J."/>
        </authorList>
    </citation>
    <scope>NUCLEOTIDE SEQUENCE [LARGE SCALE GENOMIC DNA]</scope>
    <source>
        <strain evidence="2">JCM 18283</strain>
    </source>
</reference>
<proteinExistence type="predicted"/>
<dbReference type="RefSeq" id="WP_345330775.1">
    <property type="nucleotide sequence ID" value="NZ_BAABJI010000002.1"/>
</dbReference>
<accession>A0ABP9FT62</accession>
<organism evidence="1 2">
    <name type="scientific">Mucilaginibacter defluvii</name>
    <dbReference type="NCBI Taxonomy" id="1196019"/>
    <lineage>
        <taxon>Bacteria</taxon>
        <taxon>Pseudomonadati</taxon>
        <taxon>Bacteroidota</taxon>
        <taxon>Sphingobacteriia</taxon>
        <taxon>Sphingobacteriales</taxon>
        <taxon>Sphingobacteriaceae</taxon>
        <taxon>Mucilaginibacter</taxon>
    </lineage>
</organism>
<dbReference type="EMBL" id="BAABJI010000002">
    <property type="protein sequence ID" value="GAA4914728.1"/>
    <property type="molecule type" value="Genomic_DNA"/>
</dbReference>
<keyword evidence="2" id="KW-1185">Reference proteome</keyword>